<gene>
    <name evidence="2" type="ORF">MA20_44365</name>
</gene>
<dbReference type="GO" id="GO:0015969">
    <property type="term" value="P:guanosine tetraphosphate metabolic process"/>
    <property type="evidence" value="ECO:0007669"/>
    <property type="project" value="InterPro"/>
</dbReference>
<proteinExistence type="predicted"/>
<name>A0A0A3XGB0_BRAJP</name>
<dbReference type="Pfam" id="PF04607">
    <property type="entry name" value="RelA_SpoT"/>
    <property type="match status" value="1"/>
</dbReference>
<dbReference type="AlphaFoldDB" id="A0A0A3XGB0"/>
<dbReference type="PANTHER" id="PTHR41773:SF1">
    <property type="entry name" value="RELA_SPOT DOMAIN-CONTAINING PROTEIN"/>
    <property type="match status" value="1"/>
</dbReference>
<dbReference type="SUPFAM" id="SSF81301">
    <property type="entry name" value="Nucleotidyltransferase"/>
    <property type="match status" value="1"/>
</dbReference>
<dbReference type="Proteomes" id="UP000030377">
    <property type="component" value="Unassembled WGS sequence"/>
</dbReference>
<comment type="caution">
    <text evidence="2">The sequence shown here is derived from an EMBL/GenBank/DDBJ whole genome shotgun (WGS) entry which is preliminary data.</text>
</comment>
<dbReference type="STRING" id="375.BKD09_RS42635"/>
<sequence length="216" mass="24956">MTSSSQKPDDLREQYKERREKVLAPLADELRAYLSRCLEGQPRIDRISARPKDVDRFVAKATKLVDGKPKYQEPLAEIQDQVGARIITYYQSDVARLDPLIQQWFRPIEYRDHVPESHWEFGYFGRHYILAIPSDVISAGWPKEMIPRFFELQVKTLFEHAWSEAEHDLGYKPGEAPLTPQQTRSLAYTSAQAWGADKMFDDLFRERAGTTGGATH</sequence>
<evidence type="ECO:0000313" key="3">
    <source>
        <dbReference type="Proteomes" id="UP000030377"/>
    </source>
</evidence>
<dbReference type="RefSeq" id="WP_041960656.1">
    <property type="nucleotide sequence ID" value="NZ_JRPN01000046.1"/>
</dbReference>
<feature type="domain" description="RelA/SpoT" evidence="1">
    <location>
        <begin position="49"/>
        <end position="177"/>
    </location>
</feature>
<evidence type="ECO:0000259" key="1">
    <source>
        <dbReference type="SMART" id="SM00954"/>
    </source>
</evidence>
<reference evidence="2 3" key="1">
    <citation type="submission" date="2014-09" db="EMBL/GenBank/DDBJ databases">
        <title>Draft genome of Bradyrhizobium japonicum Is-34.</title>
        <authorList>
            <person name="Tsurumaru H."/>
            <person name="Yamakawa T."/>
            <person name="Hashimoto S."/>
            <person name="Okizaki K."/>
            <person name="Kanesaki Y."/>
            <person name="Yoshikawa H."/>
            <person name="Yajima S."/>
        </authorList>
    </citation>
    <scope>NUCLEOTIDE SEQUENCE [LARGE SCALE GENOMIC DNA]</scope>
    <source>
        <strain evidence="2 3">Is-34</strain>
    </source>
</reference>
<organism evidence="2 3">
    <name type="scientific">Bradyrhizobium japonicum</name>
    <dbReference type="NCBI Taxonomy" id="375"/>
    <lineage>
        <taxon>Bacteria</taxon>
        <taxon>Pseudomonadati</taxon>
        <taxon>Pseudomonadota</taxon>
        <taxon>Alphaproteobacteria</taxon>
        <taxon>Hyphomicrobiales</taxon>
        <taxon>Nitrobacteraceae</taxon>
        <taxon>Bradyrhizobium</taxon>
    </lineage>
</organism>
<dbReference type="CDD" id="cd05399">
    <property type="entry name" value="NT_Rel-Spo_like"/>
    <property type="match status" value="1"/>
</dbReference>
<evidence type="ECO:0000313" key="2">
    <source>
        <dbReference type="EMBL" id="KGT73442.1"/>
    </source>
</evidence>
<dbReference type="EMBL" id="JRPN01000046">
    <property type="protein sequence ID" value="KGT73442.1"/>
    <property type="molecule type" value="Genomic_DNA"/>
</dbReference>
<dbReference type="PANTHER" id="PTHR41773">
    <property type="entry name" value="GTP PYROPHOSPHATASE-RELATED"/>
    <property type="match status" value="1"/>
</dbReference>
<accession>A0A0A3XGB0</accession>
<dbReference type="InterPro" id="IPR043519">
    <property type="entry name" value="NT_sf"/>
</dbReference>
<dbReference type="InterPro" id="IPR007685">
    <property type="entry name" value="RelA_SpoT"/>
</dbReference>
<dbReference type="Gene3D" id="3.30.460.10">
    <property type="entry name" value="Beta Polymerase, domain 2"/>
    <property type="match status" value="1"/>
</dbReference>
<dbReference type="SMART" id="SM00954">
    <property type="entry name" value="RelA_SpoT"/>
    <property type="match status" value="1"/>
</dbReference>
<protein>
    <recommendedName>
        <fullName evidence="1">RelA/SpoT domain-containing protein</fullName>
    </recommendedName>
</protein>